<dbReference type="EMBL" id="ASPP01011809">
    <property type="protein sequence ID" value="ETO21253.1"/>
    <property type="molecule type" value="Genomic_DNA"/>
</dbReference>
<gene>
    <name evidence="2" type="ORF">RFI_15949</name>
</gene>
<evidence type="ECO:0000256" key="1">
    <source>
        <dbReference type="SAM" id="MobiDB-lite"/>
    </source>
</evidence>
<sequence>MTEEFETNEIEPLATLKNNLKGDNSTGVDKMTETNCKAETNEHYVPTATIPQTPSPSRSHSHPHFHSHVQRQPKEESKMQATDSNNENLRRDIEENVIDSCKKNKSANDGISVNVQNNIISNEYISNVQAAHLLTPNPKEHTETKINETPQREEKVHKEKKFFYDATQ</sequence>
<evidence type="ECO:0000313" key="3">
    <source>
        <dbReference type="Proteomes" id="UP000023152"/>
    </source>
</evidence>
<name>X6N5P6_RETFI</name>
<evidence type="ECO:0000313" key="2">
    <source>
        <dbReference type="EMBL" id="ETO21253.1"/>
    </source>
</evidence>
<feature type="compositionally biased region" description="Basic residues" evidence="1">
    <location>
        <begin position="59"/>
        <end position="71"/>
    </location>
</feature>
<reference evidence="2 3" key="1">
    <citation type="journal article" date="2013" name="Curr. Biol.">
        <title>The Genome of the Foraminiferan Reticulomyxa filosa.</title>
        <authorList>
            <person name="Glockner G."/>
            <person name="Hulsmann N."/>
            <person name="Schleicher M."/>
            <person name="Noegel A.A."/>
            <person name="Eichinger L."/>
            <person name="Gallinger C."/>
            <person name="Pawlowski J."/>
            <person name="Sierra R."/>
            <person name="Euteneuer U."/>
            <person name="Pillet L."/>
            <person name="Moustafa A."/>
            <person name="Platzer M."/>
            <person name="Groth M."/>
            <person name="Szafranski K."/>
            <person name="Schliwa M."/>
        </authorList>
    </citation>
    <scope>NUCLEOTIDE SEQUENCE [LARGE SCALE GENOMIC DNA]</scope>
</reference>
<protein>
    <submittedName>
        <fullName evidence="2">Uncharacterized protein</fullName>
    </submittedName>
</protein>
<feature type="compositionally biased region" description="Basic and acidic residues" evidence="1">
    <location>
        <begin position="138"/>
        <end position="168"/>
    </location>
</feature>
<comment type="caution">
    <text evidence="2">The sequence shown here is derived from an EMBL/GenBank/DDBJ whole genome shotgun (WGS) entry which is preliminary data.</text>
</comment>
<feature type="compositionally biased region" description="Polar residues" evidence="1">
    <location>
        <begin position="16"/>
        <end position="38"/>
    </location>
</feature>
<accession>X6N5P6</accession>
<feature type="region of interest" description="Disordered" evidence="1">
    <location>
        <begin position="135"/>
        <end position="168"/>
    </location>
</feature>
<dbReference type="Proteomes" id="UP000023152">
    <property type="component" value="Unassembled WGS sequence"/>
</dbReference>
<organism evidence="2 3">
    <name type="scientific">Reticulomyxa filosa</name>
    <dbReference type="NCBI Taxonomy" id="46433"/>
    <lineage>
        <taxon>Eukaryota</taxon>
        <taxon>Sar</taxon>
        <taxon>Rhizaria</taxon>
        <taxon>Retaria</taxon>
        <taxon>Foraminifera</taxon>
        <taxon>Monothalamids</taxon>
        <taxon>Reticulomyxidae</taxon>
        <taxon>Reticulomyxa</taxon>
    </lineage>
</organism>
<dbReference type="AlphaFoldDB" id="X6N5P6"/>
<keyword evidence="3" id="KW-1185">Reference proteome</keyword>
<proteinExistence type="predicted"/>
<feature type="region of interest" description="Disordered" evidence="1">
    <location>
        <begin position="1"/>
        <end position="93"/>
    </location>
</feature>